<evidence type="ECO:0000259" key="1">
    <source>
        <dbReference type="Pfam" id="PF07969"/>
    </source>
</evidence>
<dbReference type="CDD" id="cd01297">
    <property type="entry name" value="D-aminoacylase"/>
    <property type="match status" value="1"/>
</dbReference>
<dbReference type="GO" id="GO:0016812">
    <property type="term" value="F:hydrolase activity, acting on carbon-nitrogen (but not peptide) bonds, in cyclic amides"/>
    <property type="evidence" value="ECO:0007669"/>
    <property type="project" value="TreeGrafter"/>
</dbReference>
<protein>
    <submittedName>
        <fullName evidence="2">Amidohydrolase</fullName>
    </submittedName>
</protein>
<proteinExistence type="predicted"/>
<dbReference type="Gene3D" id="3.20.20.140">
    <property type="entry name" value="Metal-dependent hydrolases"/>
    <property type="match status" value="2"/>
</dbReference>
<dbReference type="SUPFAM" id="SSF51338">
    <property type="entry name" value="Composite domain of metallo-dependent hydrolases"/>
    <property type="match status" value="1"/>
</dbReference>
<sequence length="587" mass="63016">MYDLTITGGTVVDGTGEQRYLADVGVRDGRIVAVQRRTGTDDPGLTGEAAENIDATGRVVAPGFVDIHTHYDGQVSWDNLLEPSSGHGVTTVVTGNCGVGFAPVRPGREEWLIKLMEGVEDIPGTALTEGITWGWESYPEYLDRLDGQGFAVDVGSQVAHGAIRAYAMGDRGARNEPATADDIAAMSRLVREAVEAGALGFSTSRTLAHRAMDGEPVPGTFAAEDELFGLGRAMAAGGQAVFELAPQGAAGEDIVAPKKELEWMQRLGAEIDRPVSFALIQVDADPNLWREQLDISAAAHQAGSALYPQIAARPFGMLLGFPGHHAFTHRPTYRRLKAECSRAELAQRLAEPAVKAAILSEDDLPVDPAVQFDAMFALVQHSLHRIYDLGDPPDYEPTQERSVAAIAAARGDDPLATLYDLMLQADAGAMLMLPFFNYADGNHDAIREMLTHPAGVLGLSDGGAHCGMICDASYPTYLLTHWARDRHRGDKLPLEYLVRKQCRDTAQLFGLGDRGVIEVGKKADINVIDMDALRLHPARMAYDLPAGGHRLLQGASGYVATIVSGTVTRRNGVDTGARPGRLVRGAR</sequence>
<comment type="caution">
    <text evidence="2">The sequence shown here is derived from an EMBL/GenBank/DDBJ whole genome shotgun (WGS) entry which is preliminary data.</text>
</comment>
<dbReference type="InterPro" id="IPR050378">
    <property type="entry name" value="Metallo-dep_Hydrolases_sf"/>
</dbReference>
<dbReference type="InterPro" id="IPR011059">
    <property type="entry name" value="Metal-dep_hydrolase_composite"/>
</dbReference>
<evidence type="ECO:0000313" key="3">
    <source>
        <dbReference type="Proteomes" id="UP000093712"/>
    </source>
</evidence>
<dbReference type="PANTHER" id="PTHR11647:SF1">
    <property type="entry name" value="COLLAPSIN RESPONSE MEDIATOR PROTEIN"/>
    <property type="match status" value="1"/>
</dbReference>
<feature type="domain" description="Amidohydrolase 3" evidence="1">
    <location>
        <begin position="53"/>
        <end position="568"/>
    </location>
</feature>
<dbReference type="Proteomes" id="UP000093712">
    <property type="component" value="Unassembled WGS sequence"/>
</dbReference>
<dbReference type="RefSeq" id="WP_064888706.1">
    <property type="nucleotide sequence ID" value="NZ_LZIU01000070.1"/>
</dbReference>
<dbReference type="PANTHER" id="PTHR11647">
    <property type="entry name" value="HYDRANTOINASE/DIHYDROPYRIMIDINASE FAMILY MEMBER"/>
    <property type="match status" value="1"/>
</dbReference>
<dbReference type="SUPFAM" id="SSF51556">
    <property type="entry name" value="Metallo-dependent hydrolases"/>
    <property type="match status" value="1"/>
</dbReference>
<dbReference type="EMBL" id="LZME01000036">
    <property type="protein sequence ID" value="OBK87916.1"/>
    <property type="molecule type" value="Genomic_DNA"/>
</dbReference>
<dbReference type="InterPro" id="IPR032466">
    <property type="entry name" value="Metal_Hydrolase"/>
</dbReference>
<dbReference type="InterPro" id="IPR013108">
    <property type="entry name" value="Amidohydro_3"/>
</dbReference>
<organism evidence="2 3">
    <name type="scientific">Mycolicibacter heraklionensis</name>
    <dbReference type="NCBI Taxonomy" id="512402"/>
    <lineage>
        <taxon>Bacteria</taxon>
        <taxon>Bacillati</taxon>
        <taxon>Actinomycetota</taxon>
        <taxon>Actinomycetes</taxon>
        <taxon>Mycobacteriales</taxon>
        <taxon>Mycobacteriaceae</taxon>
        <taxon>Mycolicibacter</taxon>
    </lineage>
</organism>
<name>A0AA91EXC2_9MYCO</name>
<dbReference type="GO" id="GO:0005829">
    <property type="term" value="C:cytosol"/>
    <property type="evidence" value="ECO:0007669"/>
    <property type="project" value="TreeGrafter"/>
</dbReference>
<reference evidence="2 3" key="1">
    <citation type="submission" date="2016-06" db="EMBL/GenBank/DDBJ databases">
        <authorList>
            <person name="Sutton G."/>
            <person name="Brinkac L."/>
            <person name="Sanka R."/>
            <person name="Adams M."/>
            <person name="Lau E."/>
            <person name="Garcia-Basteiro A."/>
            <person name="Lopez-Varela E."/>
            <person name="Palencia S."/>
        </authorList>
    </citation>
    <scope>NUCLEOTIDE SEQUENCE [LARGE SCALE GENOMIC DNA]</scope>
    <source>
        <strain evidence="2 3">1211594.5</strain>
    </source>
</reference>
<dbReference type="AlphaFoldDB" id="A0AA91EXC2"/>
<dbReference type="Pfam" id="PF07969">
    <property type="entry name" value="Amidohydro_3"/>
    <property type="match status" value="1"/>
</dbReference>
<evidence type="ECO:0000313" key="2">
    <source>
        <dbReference type="EMBL" id="OBK87916.1"/>
    </source>
</evidence>
<dbReference type="Gene3D" id="2.30.40.10">
    <property type="entry name" value="Urease, subunit C, domain 1"/>
    <property type="match status" value="1"/>
</dbReference>
<gene>
    <name evidence="2" type="ORF">A5649_16785</name>
</gene>
<accession>A0AA91EXC2</accession>